<comment type="caution">
    <text evidence="2">The sequence shown here is derived from an EMBL/GenBank/DDBJ whole genome shotgun (WGS) entry which is preliminary data.</text>
</comment>
<organism evidence="2 3">
    <name type="scientific">Pedobacter ginsengiterrae</name>
    <dbReference type="NCBI Taxonomy" id="871696"/>
    <lineage>
        <taxon>Bacteria</taxon>
        <taxon>Pseudomonadati</taxon>
        <taxon>Bacteroidota</taxon>
        <taxon>Sphingobacteriia</taxon>
        <taxon>Sphingobacteriales</taxon>
        <taxon>Sphingobacteriaceae</taxon>
        <taxon>Pedobacter</taxon>
    </lineage>
</organism>
<dbReference type="Pfam" id="PF07693">
    <property type="entry name" value="KAP_NTPase"/>
    <property type="match status" value="1"/>
</dbReference>
<proteinExistence type="predicted"/>
<dbReference type="InterPro" id="IPR011646">
    <property type="entry name" value="KAP_P-loop"/>
</dbReference>
<dbReference type="Proteomes" id="UP001501081">
    <property type="component" value="Unassembled WGS sequence"/>
</dbReference>
<evidence type="ECO:0000313" key="2">
    <source>
        <dbReference type="EMBL" id="GAA3963061.1"/>
    </source>
</evidence>
<dbReference type="RefSeq" id="WP_344766092.1">
    <property type="nucleotide sequence ID" value="NZ_BAABAK010000008.1"/>
</dbReference>
<name>A0ABP7PBU6_9SPHI</name>
<feature type="domain" description="KAP NTPase" evidence="1">
    <location>
        <begin position="25"/>
        <end position="212"/>
    </location>
</feature>
<accession>A0ABP7PBU6</accession>
<reference evidence="3" key="1">
    <citation type="journal article" date="2019" name="Int. J. Syst. Evol. Microbiol.">
        <title>The Global Catalogue of Microorganisms (GCM) 10K type strain sequencing project: providing services to taxonomists for standard genome sequencing and annotation.</title>
        <authorList>
            <consortium name="The Broad Institute Genomics Platform"/>
            <consortium name="The Broad Institute Genome Sequencing Center for Infectious Disease"/>
            <person name="Wu L."/>
            <person name="Ma J."/>
        </authorList>
    </citation>
    <scope>NUCLEOTIDE SEQUENCE [LARGE SCALE GENOMIC DNA]</scope>
    <source>
        <strain evidence="3">JCM 17338</strain>
    </source>
</reference>
<evidence type="ECO:0000259" key="1">
    <source>
        <dbReference type="Pfam" id="PF07693"/>
    </source>
</evidence>
<sequence length="480" mass="55098">MKLKEPLVYKNLESKFENCLEDPSNSQILFSGPFGSGKTTFLKTYFETRNQYNVFRIFPVNYVLHDNSDIFEILKYDIILELINKKAFSEPDIDKLTKYVYSISQSIDQALGKMINLFSDTGKSVVEVAEVMEKSLVKNQSDYAALSNPLLSVQTFLNTIKKYKKYAYNDYITSVIQEKLLLLTKEGKTKNVLIVDDMDRIDPDHLFRIISIFSSHIDIDTQTNKFGFDKIIFVGDNENFRSMFFHRYGILNNYNAYISKLCSKSPFNFDPDRELYTQILEIVSGIKFRYLDSAKEFHIYENKSASVARYYNYILCAMIKSGALSLRELIKYQGVHPLLIRNDEHVAAFNDFIDQFSIFNLAMLLNQIIPAGLSHALQGLLENTLNADKIVKNGGIDKGALNSDLSIIPLEFYLVEESNDEANNGATKSINISGEKFSVTFSRIDRQDRLAMKIPKENANERQIIVLTMEAIKKMQPYLL</sequence>
<dbReference type="Gene3D" id="3.40.50.300">
    <property type="entry name" value="P-loop containing nucleotide triphosphate hydrolases"/>
    <property type="match status" value="1"/>
</dbReference>
<keyword evidence="3" id="KW-1185">Reference proteome</keyword>
<dbReference type="InterPro" id="IPR027417">
    <property type="entry name" value="P-loop_NTPase"/>
</dbReference>
<dbReference type="EMBL" id="BAABAK010000008">
    <property type="protein sequence ID" value="GAA3963061.1"/>
    <property type="molecule type" value="Genomic_DNA"/>
</dbReference>
<gene>
    <name evidence="2" type="ORF">GCM10022246_15380</name>
</gene>
<protein>
    <recommendedName>
        <fullName evidence="1">KAP NTPase domain-containing protein</fullName>
    </recommendedName>
</protein>
<evidence type="ECO:0000313" key="3">
    <source>
        <dbReference type="Proteomes" id="UP001501081"/>
    </source>
</evidence>
<dbReference type="SUPFAM" id="SSF52540">
    <property type="entry name" value="P-loop containing nucleoside triphosphate hydrolases"/>
    <property type="match status" value="1"/>
</dbReference>